<dbReference type="Proteomes" id="UP001149165">
    <property type="component" value="Unassembled WGS sequence"/>
</dbReference>
<reference evidence="1" key="2">
    <citation type="journal article" date="2023" name="IMA Fungus">
        <title>Comparative genomic study of the Penicillium genus elucidates a diverse pangenome and 15 lateral gene transfer events.</title>
        <authorList>
            <person name="Petersen C."/>
            <person name="Sorensen T."/>
            <person name="Nielsen M.R."/>
            <person name="Sondergaard T.E."/>
            <person name="Sorensen J.L."/>
            <person name="Fitzpatrick D.A."/>
            <person name="Frisvad J.C."/>
            <person name="Nielsen K.L."/>
        </authorList>
    </citation>
    <scope>NUCLEOTIDE SEQUENCE</scope>
    <source>
        <strain evidence="1">IBT 30069</strain>
    </source>
</reference>
<dbReference type="AlphaFoldDB" id="A0A9W9F3A3"/>
<dbReference type="Pfam" id="PF11905">
    <property type="entry name" value="DUF3425"/>
    <property type="match status" value="1"/>
</dbReference>
<gene>
    <name evidence="1" type="ORF">N7456_008701</name>
</gene>
<comment type="caution">
    <text evidence="1">The sequence shown here is derived from an EMBL/GenBank/DDBJ whole genome shotgun (WGS) entry which is preliminary data.</text>
</comment>
<proteinExistence type="predicted"/>
<reference evidence="1" key="1">
    <citation type="submission" date="2022-11" db="EMBL/GenBank/DDBJ databases">
        <authorList>
            <person name="Petersen C."/>
        </authorList>
    </citation>
    <scope>NUCLEOTIDE SEQUENCE</scope>
    <source>
        <strain evidence="1">IBT 30069</strain>
    </source>
</reference>
<sequence>MAWYAKTRFYHIVHLTAWQIFPSTKTFRRVHRKYKPTSVQLHTEYPRVIDWIPFPTIRDRLIRFHAANPRIDEIFCDTVSSYVVEASMADLVMDAPAARCYIRVTDVIANLASTTPSNDLTMAVLPAPDVATLFSTPEYCQAVFTKLKMDAGTLQYKMDPAFFGKYPELFDSDATDISAEGIPLIPAKQNVLSYPSPLDNTTFQTYRSFIDFSLYSQQSLAEFFGRSSIPFGY</sequence>
<dbReference type="OrthoDB" id="10261951at2759"/>
<accession>A0A9W9F3A3</accession>
<keyword evidence="2" id="KW-1185">Reference proteome</keyword>
<organism evidence="1 2">
    <name type="scientific">Penicillium angulare</name>
    <dbReference type="NCBI Taxonomy" id="116970"/>
    <lineage>
        <taxon>Eukaryota</taxon>
        <taxon>Fungi</taxon>
        <taxon>Dikarya</taxon>
        <taxon>Ascomycota</taxon>
        <taxon>Pezizomycotina</taxon>
        <taxon>Eurotiomycetes</taxon>
        <taxon>Eurotiomycetidae</taxon>
        <taxon>Eurotiales</taxon>
        <taxon>Aspergillaceae</taxon>
        <taxon>Penicillium</taxon>
    </lineage>
</organism>
<evidence type="ECO:0000313" key="2">
    <source>
        <dbReference type="Proteomes" id="UP001149165"/>
    </source>
</evidence>
<dbReference type="InterPro" id="IPR021833">
    <property type="entry name" value="DUF3425"/>
</dbReference>
<name>A0A9W9F3A3_9EURO</name>
<dbReference type="EMBL" id="JAPQKH010000006">
    <property type="protein sequence ID" value="KAJ5092840.1"/>
    <property type="molecule type" value="Genomic_DNA"/>
</dbReference>
<evidence type="ECO:0000313" key="1">
    <source>
        <dbReference type="EMBL" id="KAJ5092840.1"/>
    </source>
</evidence>
<protein>
    <submittedName>
        <fullName evidence="1">Uncharacterized protein</fullName>
    </submittedName>
</protein>